<gene>
    <name evidence="1" type="ORF">AMECASPLE_005639</name>
</gene>
<evidence type="ECO:0000313" key="1">
    <source>
        <dbReference type="EMBL" id="MEQ2286759.1"/>
    </source>
</evidence>
<keyword evidence="2" id="KW-1185">Reference proteome</keyword>
<dbReference type="Proteomes" id="UP001469553">
    <property type="component" value="Unassembled WGS sequence"/>
</dbReference>
<proteinExistence type="predicted"/>
<accession>A0ABV0XZE0</accession>
<dbReference type="EMBL" id="JAHRIP010019072">
    <property type="protein sequence ID" value="MEQ2286759.1"/>
    <property type="molecule type" value="Genomic_DNA"/>
</dbReference>
<organism evidence="1 2">
    <name type="scientific">Ameca splendens</name>
    <dbReference type="NCBI Taxonomy" id="208324"/>
    <lineage>
        <taxon>Eukaryota</taxon>
        <taxon>Metazoa</taxon>
        <taxon>Chordata</taxon>
        <taxon>Craniata</taxon>
        <taxon>Vertebrata</taxon>
        <taxon>Euteleostomi</taxon>
        <taxon>Actinopterygii</taxon>
        <taxon>Neopterygii</taxon>
        <taxon>Teleostei</taxon>
        <taxon>Neoteleostei</taxon>
        <taxon>Acanthomorphata</taxon>
        <taxon>Ovalentaria</taxon>
        <taxon>Atherinomorphae</taxon>
        <taxon>Cyprinodontiformes</taxon>
        <taxon>Goodeidae</taxon>
        <taxon>Ameca</taxon>
    </lineage>
</organism>
<name>A0ABV0XZE0_9TELE</name>
<protein>
    <submittedName>
        <fullName evidence="1">Uncharacterized protein</fullName>
    </submittedName>
</protein>
<evidence type="ECO:0000313" key="2">
    <source>
        <dbReference type="Proteomes" id="UP001469553"/>
    </source>
</evidence>
<sequence>MQSGGGGDGKTSKYYTHWHLAKHIEQLLSEGERDGLISGQPMPIQTTVLASFHCQHLRFESDFSKLRSQFLFPLLFPPLYDLSFSRILVRLSSPTQSEPQKYSGRNSDPDAYPHCINKNTSFFILLQDSSTLTDLLPYFEVELHSVSNCHQYQGQYHRKWTFQ</sequence>
<reference evidence="1 2" key="1">
    <citation type="submission" date="2021-06" db="EMBL/GenBank/DDBJ databases">
        <authorList>
            <person name="Palmer J.M."/>
        </authorList>
    </citation>
    <scope>NUCLEOTIDE SEQUENCE [LARGE SCALE GENOMIC DNA]</scope>
    <source>
        <strain evidence="1 2">AS_MEX2019</strain>
        <tissue evidence="1">Muscle</tissue>
    </source>
</reference>
<comment type="caution">
    <text evidence="1">The sequence shown here is derived from an EMBL/GenBank/DDBJ whole genome shotgun (WGS) entry which is preliminary data.</text>
</comment>